<comment type="similarity">
    <text evidence="1">Belongs to the short-chain dehydrogenases/reductases (SDR) family.</text>
</comment>
<accession>A0AAN8EFJ2</accession>
<keyword evidence="2" id="KW-0521">NADP</keyword>
<keyword evidence="3" id="KW-0560">Oxidoreductase</keyword>
<feature type="region of interest" description="Disordered" evidence="4">
    <location>
        <begin position="1"/>
        <end position="20"/>
    </location>
</feature>
<proteinExistence type="inferred from homology"/>
<dbReference type="Gene3D" id="3.40.50.720">
    <property type="entry name" value="NAD(P)-binding Rossmann-like Domain"/>
    <property type="match status" value="1"/>
</dbReference>
<dbReference type="PANTHER" id="PTHR43008">
    <property type="entry name" value="BENZIL REDUCTASE"/>
    <property type="match status" value="1"/>
</dbReference>
<gene>
    <name evidence="6" type="ORF">OHC33_004246</name>
</gene>
<dbReference type="GO" id="GO:0016616">
    <property type="term" value="F:oxidoreductase activity, acting on the CH-OH group of donors, NAD or NADP as acceptor"/>
    <property type="evidence" value="ECO:0007669"/>
    <property type="project" value="UniProtKB-ARBA"/>
</dbReference>
<organism evidence="6 7">
    <name type="scientific">Knufia fluminis</name>
    <dbReference type="NCBI Taxonomy" id="191047"/>
    <lineage>
        <taxon>Eukaryota</taxon>
        <taxon>Fungi</taxon>
        <taxon>Dikarya</taxon>
        <taxon>Ascomycota</taxon>
        <taxon>Pezizomycotina</taxon>
        <taxon>Eurotiomycetes</taxon>
        <taxon>Chaetothyriomycetidae</taxon>
        <taxon>Chaetothyriales</taxon>
        <taxon>Trichomeriaceae</taxon>
        <taxon>Knufia</taxon>
    </lineage>
</organism>
<dbReference type="InterPro" id="IPR057326">
    <property type="entry name" value="KR_dom"/>
</dbReference>
<keyword evidence="7" id="KW-1185">Reference proteome</keyword>
<evidence type="ECO:0000256" key="3">
    <source>
        <dbReference type="ARBA" id="ARBA00023002"/>
    </source>
</evidence>
<evidence type="ECO:0000256" key="2">
    <source>
        <dbReference type="ARBA" id="ARBA00022857"/>
    </source>
</evidence>
<sequence>MASQAQPQEPKPRLGPPTTTITDLFRLSSRTILITGGGGAVGLEVARSVLETGGDVICLDLAAHPLPDEWQRVQTTAETHHTKARYHTCDLTDPQALQSTFDHAVSQVRYPLRGLVTCHGLSAGGSSLDFPTSTVTKLLDVNITGTFAISQLCARELQRTNSAGSIVLFASMSAHVYNRGVDTAAYNASKAGIVQLARSLAGEWGSRPGTPLIRVNSVSPGYIRTRQTSETLSEPGMEKLWSEGNMLGRLSFADEYRGAVQYLLSDASSFVTGTDLRVDGGHTAW</sequence>
<dbReference type="PANTHER" id="PTHR43008:SF4">
    <property type="entry name" value="CHAIN DEHYDROGENASE, PUTATIVE (AFU_ORTHOLOGUE AFUA_4G08710)-RELATED"/>
    <property type="match status" value="1"/>
</dbReference>
<reference evidence="6 7" key="1">
    <citation type="submission" date="2022-12" db="EMBL/GenBank/DDBJ databases">
        <title>Genomic features and morphological characterization of a novel Knufia sp. strain isolated from spacecraft assembly facility.</title>
        <authorList>
            <person name="Teixeira M."/>
            <person name="Chander A.M."/>
            <person name="Stajich J.E."/>
            <person name="Venkateswaran K."/>
        </authorList>
    </citation>
    <scope>NUCLEOTIDE SEQUENCE [LARGE SCALE GENOMIC DNA]</scope>
    <source>
        <strain evidence="6 7">FJI-L2-BK-P2</strain>
    </source>
</reference>
<dbReference type="PROSITE" id="PS00061">
    <property type="entry name" value="ADH_SHORT"/>
    <property type="match status" value="1"/>
</dbReference>
<dbReference type="Pfam" id="PF13561">
    <property type="entry name" value="adh_short_C2"/>
    <property type="match status" value="1"/>
</dbReference>
<dbReference type="InterPro" id="IPR020904">
    <property type="entry name" value="Sc_DH/Rdtase_CS"/>
</dbReference>
<feature type="domain" description="Ketoreductase" evidence="5">
    <location>
        <begin position="30"/>
        <end position="216"/>
    </location>
</feature>
<comment type="caution">
    <text evidence="6">The sequence shown here is derived from an EMBL/GenBank/DDBJ whole genome shotgun (WGS) entry which is preliminary data.</text>
</comment>
<dbReference type="SUPFAM" id="SSF51735">
    <property type="entry name" value="NAD(P)-binding Rossmann-fold domains"/>
    <property type="match status" value="1"/>
</dbReference>
<protein>
    <recommendedName>
        <fullName evidence="5">Ketoreductase domain-containing protein</fullName>
    </recommendedName>
</protein>
<evidence type="ECO:0000256" key="4">
    <source>
        <dbReference type="SAM" id="MobiDB-lite"/>
    </source>
</evidence>
<dbReference type="EMBL" id="JAKLMC020000008">
    <property type="protein sequence ID" value="KAK5954524.1"/>
    <property type="molecule type" value="Genomic_DNA"/>
</dbReference>
<evidence type="ECO:0000259" key="5">
    <source>
        <dbReference type="SMART" id="SM00822"/>
    </source>
</evidence>
<dbReference type="AlphaFoldDB" id="A0AAN8EFJ2"/>
<dbReference type="PRINTS" id="PR00081">
    <property type="entry name" value="GDHRDH"/>
</dbReference>
<evidence type="ECO:0000313" key="6">
    <source>
        <dbReference type="EMBL" id="KAK5954524.1"/>
    </source>
</evidence>
<evidence type="ECO:0000256" key="1">
    <source>
        <dbReference type="ARBA" id="ARBA00006484"/>
    </source>
</evidence>
<dbReference type="GO" id="GO:0050664">
    <property type="term" value="F:oxidoreductase activity, acting on NAD(P)H, oxygen as acceptor"/>
    <property type="evidence" value="ECO:0007669"/>
    <property type="project" value="TreeGrafter"/>
</dbReference>
<dbReference type="Proteomes" id="UP001316803">
    <property type="component" value="Unassembled WGS sequence"/>
</dbReference>
<dbReference type="InterPro" id="IPR002347">
    <property type="entry name" value="SDR_fam"/>
</dbReference>
<dbReference type="SMART" id="SM00822">
    <property type="entry name" value="PKS_KR"/>
    <property type="match status" value="1"/>
</dbReference>
<evidence type="ECO:0000313" key="7">
    <source>
        <dbReference type="Proteomes" id="UP001316803"/>
    </source>
</evidence>
<dbReference type="InterPro" id="IPR036291">
    <property type="entry name" value="NAD(P)-bd_dom_sf"/>
</dbReference>
<name>A0AAN8EFJ2_9EURO</name>